<reference evidence="4" key="2">
    <citation type="submission" date="2021-04" db="EMBL/GenBank/DDBJ databases">
        <authorList>
            <person name="Karlyshev A.V."/>
        </authorList>
    </citation>
    <scope>NUCLEOTIDE SEQUENCE</scope>
    <source>
        <strain evidence="4">LMG 29479</strain>
    </source>
</reference>
<dbReference type="EMBL" id="JAGQFT020000002">
    <property type="protein sequence ID" value="MBS7456227.1"/>
    <property type="molecule type" value="Genomic_DNA"/>
</dbReference>
<dbReference type="GO" id="GO:0005737">
    <property type="term" value="C:cytoplasm"/>
    <property type="evidence" value="ECO:0007669"/>
    <property type="project" value="UniProtKB-SubCell"/>
</dbReference>
<dbReference type="EMBL" id="JAGQFT010000054">
    <property type="protein sequence ID" value="MBR0562477.1"/>
    <property type="molecule type" value="Genomic_DNA"/>
</dbReference>
<gene>
    <name evidence="3 4" type="primary">fdhD</name>
    <name evidence="5" type="ORF">KB893_003635</name>
    <name evidence="4" type="ORF">KB893_08110</name>
</gene>
<dbReference type="InterPro" id="IPR003786">
    <property type="entry name" value="FdhD"/>
</dbReference>
<feature type="active site" description="Cysteine persulfide intermediate" evidence="3">
    <location>
        <position position="122"/>
    </location>
</feature>
<evidence type="ECO:0000256" key="3">
    <source>
        <dbReference type="HAMAP-Rule" id="MF_00187"/>
    </source>
</evidence>
<dbReference type="Proteomes" id="UP000675747">
    <property type="component" value="Unassembled WGS sequence"/>
</dbReference>
<organism evidence="4">
    <name type="scientific">Coralloluteibacterium stylophorae</name>
    <dbReference type="NCBI Taxonomy" id="1776034"/>
    <lineage>
        <taxon>Bacteria</taxon>
        <taxon>Pseudomonadati</taxon>
        <taxon>Pseudomonadota</taxon>
        <taxon>Gammaproteobacteria</taxon>
        <taxon>Lysobacterales</taxon>
        <taxon>Lysobacteraceae</taxon>
        <taxon>Coralloluteibacterium</taxon>
    </lineage>
</organism>
<evidence type="ECO:0000256" key="1">
    <source>
        <dbReference type="ARBA" id="ARBA00022490"/>
    </source>
</evidence>
<comment type="caution">
    <text evidence="4">The sequence shown here is derived from an EMBL/GenBank/DDBJ whole genome shotgun (WGS) entry which is preliminary data.</text>
</comment>
<comment type="similarity">
    <text evidence="3">Belongs to the FdhD family.</text>
</comment>
<dbReference type="Gene3D" id="3.40.140.10">
    <property type="entry name" value="Cytidine Deaminase, domain 2"/>
    <property type="match status" value="1"/>
</dbReference>
<dbReference type="AlphaFoldDB" id="A0A8J8AXK1"/>
<evidence type="ECO:0000313" key="6">
    <source>
        <dbReference type="Proteomes" id="UP000675747"/>
    </source>
</evidence>
<keyword evidence="1 3" id="KW-0963">Cytoplasm</keyword>
<dbReference type="SUPFAM" id="SSF53927">
    <property type="entry name" value="Cytidine deaminase-like"/>
    <property type="match status" value="1"/>
</dbReference>
<dbReference type="GO" id="GO:0016783">
    <property type="term" value="F:sulfurtransferase activity"/>
    <property type="evidence" value="ECO:0007669"/>
    <property type="project" value="InterPro"/>
</dbReference>
<evidence type="ECO:0000256" key="2">
    <source>
        <dbReference type="ARBA" id="ARBA00023150"/>
    </source>
</evidence>
<dbReference type="HAMAP" id="MF_00187">
    <property type="entry name" value="FdhD"/>
    <property type="match status" value="1"/>
</dbReference>
<keyword evidence="2 3" id="KW-0501">Molybdenum cofactor biosynthesis</keyword>
<dbReference type="GO" id="GO:0006777">
    <property type="term" value="P:Mo-molybdopterin cofactor biosynthetic process"/>
    <property type="evidence" value="ECO:0007669"/>
    <property type="project" value="UniProtKB-UniRule"/>
</dbReference>
<comment type="function">
    <text evidence="3">Required for formate dehydrogenase (FDH) activity. Acts as a sulfur carrier protein that transfers sulfur from IscS to the molybdenum cofactor prior to its insertion into FDH.</text>
</comment>
<comment type="subcellular location">
    <subcellularLocation>
        <location evidence="3">Cytoplasm</location>
    </subcellularLocation>
</comment>
<protein>
    <recommendedName>
        <fullName evidence="3">Sulfur carrier protein FdhD</fullName>
    </recommendedName>
</protein>
<dbReference type="NCBIfam" id="TIGR00129">
    <property type="entry name" value="fdhD_narQ"/>
    <property type="match status" value="1"/>
</dbReference>
<dbReference type="PANTHER" id="PTHR30592:SF1">
    <property type="entry name" value="SULFUR CARRIER PROTEIN FDHD"/>
    <property type="match status" value="1"/>
</dbReference>
<accession>A0A8J8AXK1</accession>
<dbReference type="InterPro" id="IPR016193">
    <property type="entry name" value="Cytidine_deaminase-like"/>
</dbReference>
<dbReference type="Gene3D" id="3.10.20.10">
    <property type="match status" value="1"/>
</dbReference>
<dbReference type="GO" id="GO:0097163">
    <property type="term" value="F:sulfur carrier activity"/>
    <property type="evidence" value="ECO:0007669"/>
    <property type="project" value="UniProtKB-UniRule"/>
</dbReference>
<keyword evidence="6" id="KW-1185">Reference proteome</keyword>
<dbReference type="PANTHER" id="PTHR30592">
    <property type="entry name" value="FORMATE DEHYDROGENASE"/>
    <property type="match status" value="1"/>
</dbReference>
<proteinExistence type="inferred from homology"/>
<dbReference type="PIRSF" id="PIRSF015626">
    <property type="entry name" value="FdhD"/>
    <property type="match status" value="1"/>
</dbReference>
<dbReference type="RefSeq" id="WP_211926419.1">
    <property type="nucleotide sequence ID" value="NZ_JAGQFT020000002.1"/>
</dbReference>
<name>A0A8J8AXK1_9GAMM</name>
<evidence type="ECO:0000313" key="5">
    <source>
        <dbReference type="EMBL" id="MBS7456227.1"/>
    </source>
</evidence>
<evidence type="ECO:0000313" key="4">
    <source>
        <dbReference type="EMBL" id="MBR0562477.1"/>
    </source>
</evidence>
<comment type="caution">
    <text evidence="3">Lacks conserved residue(s) required for the propagation of feature annotation.</text>
</comment>
<dbReference type="Pfam" id="PF02634">
    <property type="entry name" value="FdhD-NarQ"/>
    <property type="match status" value="1"/>
</dbReference>
<reference evidence="5 6" key="1">
    <citation type="journal article" date="2021" name="Microbiol. Resour. Announc.">
        <title>Draft Genome Sequence of Coralloluteibacterium stylophorae LMG 29479T.</title>
        <authorList>
            <person name="Karlyshev A.V."/>
            <person name="Kudryashova E.B."/>
            <person name="Ariskina E.V."/>
            <person name="Conroy A.P."/>
            <person name="Abidueva E.Y."/>
        </authorList>
    </citation>
    <scope>NUCLEOTIDE SEQUENCE [LARGE SCALE GENOMIC DNA]</scope>
    <source>
        <strain evidence="5 6">LMG 29479</strain>
    </source>
</reference>
<sequence>MSATARPAAHVAQDPPGVARRRVERWRAGQRSAFDDAVAEEVPVALVFNDAPFAVMMATPADLDDFVLGFALSEGVVARVEEVEVEAVDELMEGVEVRARIPPARAEALARRRRNLSGRSGCGICGTEMLEAALRHPPAVAADPRVEAGALRGALQALRDAQVLAAATGATHAAGWADLDGTLRLVREDVGRHNALDKLIGAMAVAGVDPAAGFCVVTSRASYEMAMKAASAGVGLLAAISAPTALAISLAERCRLTLVGFARDDGHAVYTHPQRLRHDRADAHQD</sequence>